<dbReference type="PROSITE" id="PS51758">
    <property type="entry name" value="LETM1_RBD"/>
    <property type="match status" value="1"/>
</dbReference>
<evidence type="ECO:0000256" key="1">
    <source>
        <dbReference type="ARBA" id="ARBA00004434"/>
    </source>
</evidence>
<gene>
    <name evidence="9" type="ORF">AC578_7695</name>
</gene>
<keyword evidence="5 7" id="KW-0496">Mitochondrion</keyword>
<evidence type="ECO:0000256" key="2">
    <source>
        <dbReference type="ARBA" id="ARBA00022692"/>
    </source>
</evidence>
<comment type="subcellular location">
    <subcellularLocation>
        <location evidence="1">Mitochondrion inner membrane</location>
        <topology evidence="1">Single-pass membrane protein</topology>
    </subcellularLocation>
</comment>
<evidence type="ECO:0000256" key="5">
    <source>
        <dbReference type="ARBA" id="ARBA00023128"/>
    </source>
</evidence>
<evidence type="ECO:0000256" key="7">
    <source>
        <dbReference type="PROSITE-ProRule" id="PRU01094"/>
    </source>
</evidence>
<evidence type="ECO:0000256" key="3">
    <source>
        <dbReference type="ARBA" id="ARBA00022792"/>
    </source>
</evidence>
<keyword evidence="6" id="KW-0472">Membrane</keyword>
<dbReference type="GO" id="GO:0005743">
    <property type="term" value="C:mitochondrial inner membrane"/>
    <property type="evidence" value="ECO:0007669"/>
    <property type="project" value="UniProtKB-SubCell"/>
</dbReference>
<keyword evidence="3" id="KW-0999">Mitochondrion inner membrane</keyword>
<keyword evidence="2" id="KW-0812">Transmembrane</keyword>
<keyword evidence="4" id="KW-1133">Transmembrane helix</keyword>
<dbReference type="PANTHER" id="PTHR14009">
    <property type="entry name" value="LEUCINE ZIPPER-EF-HAND CONTAINING TRANSMEMBRANE PROTEIN"/>
    <property type="match status" value="1"/>
</dbReference>
<feature type="domain" description="Letm1 RBD" evidence="8">
    <location>
        <begin position="174"/>
        <end position="387"/>
    </location>
</feature>
<dbReference type="AlphaFoldDB" id="A0A139HLA0"/>
<dbReference type="Pfam" id="PF07766">
    <property type="entry name" value="LETM1_RBD"/>
    <property type="match status" value="1"/>
</dbReference>
<keyword evidence="10" id="KW-1185">Reference proteome</keyword>
<dbReference type="PANTHER" id="PTHR14009:SF6">
    <property type="entry name" value="LETM1 RBD DOMAIN-CONTAINING PROTEIN"/>
    <property type="match status" value="1"/>
</dbReference>
<proteinExistence type="predicted"/>
<evidence type="ECO:0000256" key="6">
    <source>
        <dbReference type="ARBA" id="ARBA00023136"/>
    </source>
</evidence>
<reference evidence="9 10" key="1">
    <citation type="submission" date="2015-07" db="EMBL/GenBank/DDBJ databases">
        <title>Comparative genomics of the Sigatoka disease complex on banana suggests a link between parallel evolutionary changes in Pseudocercospora fijiensis and Pseudocercospora eumusae and increased virulence on the banana host.</title>
        <authorList>
            <person name="Chang T.-C."/>
            <person name="Salvucci A."/>
            <person name="Crous P.W."/>
            <person name="Stergiopoulos I."/>
        </authorList>
    </citation>
    <scope>NUCLEOTIDE SEQUENCE [LARGE SCALE GENOMIC DNA]</scope>
    <source>
        <strain evidence="9 10">CBS 114824</strain>
    </source>
</reference>
<comment type="caution">
    <text evidence="9">The sequence shown here is derived from an EMBL/GenBank/DDBJ whole genome shotgun (WGS) entry which is preliminary data.</text>
</comment>
<dbReference type="STRING" id="321146.A0A139HLA0"/>
<sequence>MTTRSPSSCLRAVSSLHTPRQHAFLRQTAIQRIAFIRKQPQPQICRWASSSSSSSQPDLSRPEQAAWAEIKGLKKSDPINPSRSTLPPPLKLPTRASENVALYYFRIGRAYGSFYWVGIKAVWFNYKAAKQLRERIRKKAGQKASRSKELGLMTRSEFQLLARNSHDIGKLPFFGLLAALCGEWLPLIVPFIPAAVPGTCRIPKQIEGMRKKAEERRRISFRQGISEPGADQLRVEAAPSSGSIEYPMSRKEFAAQMLSKLRDDQLFHLSSTLNLHNRMWDRIQLPPPSFLLRRGLSKHLSYLASDDFLLERYGGAAKLTADEVDIACEERGMDVLGRPEHKLRENLSWWLARQKDDNGRGSALFAMLFRRPNAWDGQTPNQKQFPRN</sequence>
<dbReference type="GO" id="GO:0043022">
    <property type="term" value="F:ribosome binding"/>
    <property type="evidence" value="ECO:0007669"/>
    <property type="project" value="InterPro"/>
</dbReference>
<evidence type="ECO:0000313" key="10">
    <source>
        <dbReference type="Proteomes" id="UP000070133"/>
    </source>
</evidence>
<dbReference type="OrthoDB" id="73691at2759"/>
<evidence type="ECO:0000256" key="4">
    <source>
        <dbReference type="ARBA" id="ARBA00022989"/>
    </source>
</evidence>
<dbReference type="Proteomes" id="UP000070133">
    <property type="component" value="Unassembled WGS sequence"/>
</dbReference>
<dbReference type="InterPro" id="IPR044202">
    <property type="entry name" value="LETM1/MDM38-like"/>
</dbReference>
<dbReference type="GO" id="GO:0030003">
    <property type="term" value="P:intracellular monoatomic cation homeostasis"/>
    <property type="evidence" value="ECO:0007669"/>
    <property type="project" value="TreeGrafter"/>
</dbReference>
<name>A0A139HLA0_9PEZI</name>
<organism evidence="9 10">
    <name type="scientific">Pseudocercospora eumusae</name>
    <dbReference type="NCBI Taxonomy" id="321146"/>
    <lineage>
        <taxon>Eukaryota</taxon>
        <taxon>Fungi</taxon>
        <taxon>Dikarya</taxon>
        <taxon>Ascomycota</taxon>
        <taxon>Pezizomycotina</taxon>
        <taxon>Dothideomycetes</taxon>
        <taxon>Dothideomycetidae</taxon>
        <taxon>Mycosphaerellales</taxon>
        <taxon>Mycosphaerellaceae</taxon>
        <taxon>Pseudocercospora</taxon>
    </lineage>
</organism>
<protein>
    <recommendedName>
        <fullName evidence="8">Letm1 RBD domain-containing protein</fullName>
    </recommendedName>
</protein>
<dbReference type="InterPro" id="IPR033122">
    <property type="entry name" value="LETM1-like_RBD"/>
</dbReference>
<dbReference type="EMBL" id="LFZN01000033">
    <property type="protein sequence ID" value="KXT03157.1"/>
    <property type="molecule type" value="Genomic_DNA"/>
</dbReference>
<evidence type="ECO:0000313" key="9">
    <source>
        <dbReference type="EMBL" id="KXT03157.1"/>
    </source>
</evidence>
<accession>A0A139HLA0</accession>
<evidence type="ECO:0000259" key="8">
    <source>
        <dbReference type="PROSITE" id="PS51758"/>
    </source>
</evidence>